<dbReference type="EMBL" id="OJIN01000080">
    <property type="protein sequence ID" value="SPD73138.1"/>
    <property type="molecule type" value="Genomic_DNA"/>
</dbReference>
<dbReference type="AlphaFoldDB" id="A0A445MUK1"/>
<reference evidence="1" key="1">
    <citation type="submission" date="2018-01" db="EMBL/GenBank/DDBJ databases">
        <authorList>
            <person name="Regsiter A."/>
            <person name="William W."/>
        </authorList>
    </citation>
    <scope>NUCLEOTIDE SEQUENCE</scope>
    <source>
        <strain evidence="1">TRIP AH-1</strain>
    </source>
</reference>
<protein>
    <submittedName>
        <fullName evidence="1">Uncharacterized protein</fullName>
    </submittedName>
</protein>
<proteinExistence type="predicted"/>
<sequence length="62" mass="6941">MISAQGVKRYQNDIRFNFISISCAAAQPQTHRKAYGQSTIKSIFKHFTAGQTFIIADPVSIH</sequence>
<accession>A0A445MUK1</accession>
<organism evidence="1">
    <name type="scientific">uncultured Desulfobacterium sp</name>
    <dbReference type="NCBI Taxonomy" id="201089"/>
    <lineage>
        <taxon>Bacteria</taxon>
        <taxon>Pseudomonadati</taxon>
        <taxon>Thermodesulfobacteriota</taxon>
        <taxon>Desulfobacteria</taxon>
        <taxon>Desulfobacterales</taxon>
        <taxon>Desulfobacteriaceae</taxon>
        <taxon>Desulfobacterium</taxon>
        <taxon>environmental samples</taxon>
    </lineage>
</organism>
<evidence type="ECO:0000313" key="1">
    <source>
        <dbReference type="EMBL" id="SPD73138.1"/>
    </source>
</evidence>
<gene>
    <name evidence="1" type="ORF">PITCH_A1700014</name>
</gene>
<name>A0A445MUK1_9BACT</name>